<evidence type="ECO:0000313" key="2">
    <source>
        <dbReference type="EMBL" id="KMT22054.1"/>
    </source>
</evidence>
<evidence type="ECO:0000313" key="3">
    <source>
        <dbReference type="Proteomes" id="UP000036756"/>
    </source>
</evidence>
<dbReference type="Proteomes" id="UP000036756">
    <property type="component" value="Unassembled WGS sequence"/>
</dbReference>
<name>A0A0J8DCS6_CLOCY</name>
<keyword evidence="1" id="KW-1133">Transmembrane helix</keyword>
<gene>
    <name evidence="2" type="ORF">CLCY_4c00260</name>
</gene>
<feature type="transmembrane region" description="Helical" evidence="1">
    <location>
        <begin position="7"/>
        <end position="27"/>
    </location>
</feature>
<keyword evidence="1" id="KW-0812">Transmembrane</keyword>
<sequence>MKVNKLLRNIFLVLQLVNFSLFLLGLITGKVTIATLFLINGLYLFALSIDLFKSNKISEGLLNIACGIFSIIFSFMKIFYFD</sequence>
<dbReference type="PATRIC" id="fig|1121307.3.peg.1679"/>
<protein>
    <submittedName>
        <fullName evidence="2">Uncharacterized protein</fullName>
    </submittedName>
</protein>
<keyword evidence="1" id="KW-0472">Membrane</keyword>
<comment type="caution">
    <text evidence="2">The sequence shown here is derived from an EMBL/GenBank/DDBJ whole genome shotgun (WGS) entry which is preliminary data.</text>
</comment>
<dbReference type="EMBL" id="LFVU01000024">
    <property type="protein sequence ID" value="KMT22054.1"/>
    <property type="molecule type" value="Genomic_DNA"/>
</dbReference>
<accession>A0A0J8DCS6</accession>
<feature type="transmembrane region" description="Helical" evidence="1">
    <location>
        <begin position="33"/>
        <end position="52"/>
    </location>
</feature>
<proteinExistence type="predicted"/>
<keyword evidence="3" id="KW-1185">Reference proteome</keyword>
<evidence type="ECO:0000256" key="1">
    <source>
        <dbReference type="SAM" id="Phobius"/>
    </source>
</evidence>
<reference evidence="2 3" key="1">
    <citation type="submission" date="2015-06" db="EMBL/GenBank/DDBJ databases">
        <title>Draft genome sequence of the purine-degrading Clostridium cylindrosporum HC-1 (DSM 605).</title>
        <authorList>
            <person name="Poehlein A."/>
            <person name="Schiel-Bengelsdorf B."/>
            <person name="Bengelsdorf F."/>
            <person name="Daniel R."/>
            <person name="Duerre P."/>
        </authorList>
    </citation>
    <scope>NUCLEOTIDE SEQUENCE [LARGE SCALE GENOMIC DNA]</scope>
    <source>
        <strain evidence="2 3">DSM 605</strain>
    </source>
</reference>
<feature type="transmembrane region" description="Helical" evidence="1">
    <location>
        <begin position="61"/>
        <end position="81"/>
    </location>
</feature>
<dbReference type="AlphaFoldDB" id="A0A0J8DCS6"/>
<organism evidence="2 3">
    <name type="scientific">Clostridium cylindrosporum DSM 605</name>
    <dbReference type="NCBI Taxonomy" id="1121307"/>
    <lineage>
        <taxon>Bacteria</taxon>
        <taxon>Bacillati</taxon>
        <taxon>Bacillota</taxon>
        <taxon>Clostridia</taxon>
        <taxon>Eubacteriales</taxon>
        <taxon>Clostridiaceae</taxon>
        <taxon>Clostridium</taxon>
    </lineage>
</organism>